<feature type="compositionally biased region" description="Low complexity" evidence="1">
    <location>
        <begin position="298"/>
        <end position="312"/>
    </location>
</feature>
<dbReference type="InterPro" id="IPR023393">
    <property type="entry name" value="START-like_dom_sf"/>
</dbReference>
<proteinExistence type="predicted"/>
<feature type="compositionally biased region" description="Basic and acidic residues" evidence="1">
    <location>
        <begin position="382"/>
        <end position="397"/>
    </location>
</feature>
<feature type="region of interest" description="Disordered" evidence="1">
    <location>
        <begin position="657"/>
        <end position="682"/>
    </location>
</feature>
<keyword evidence="3" id="KW-1185">Reference proteome</keyword>
<evidence type="ECO:0000256" key="1">
    <source>
        <dbReference type="SAM" id="MobiDB-lite"/>
    </source>
</evidence>
<dbReference type="AlphaFoldDB" id="A0A1Q9BYQ0"/>
<evidence type="ECO:0008006" key="4">
    <source>
        <dbReference type="Google" id="ProtNLM"/>
    </source>
</evidence>
<accession>A0A1Q9BYQ0</accession>
<dbReference type="EMBL" id="LSRX01002269">
    <property type="protein sequence ID" value="OLP75802.1"/>
    <property type="molecule type" value="Genomic_DNA"/>
</dbReference>
<feature type="compositionally biased region" description="Basic residues" evidence="1">
    <location>
        <begin position="671"/>
        <end position="682"/>
    </location>
</feature>
<name>A0A1Q9BYQ0_SYMMI</name>
<reference evidence="2 3" key="1">
    <citation type="submission" date="2016-02" db="EMBL/GenBank/DDBJ databases">
        <title>Genome analysis of coral dinoflagellate symbionts highlights evolutionary adaptations to a symbiotic lifestyle.</title>
        <authorList>
            <person name="Aranda M."/>
            <person name="Li Y."/>
            <person name="Liew Y.J."/>
            <person name="Baumgarten S."/>
            <person name="Simakov O."/>
            <person name="Wilson M."/>
            <person name="Piel J."/>
            <person name="Ashoor H."/>
            <person name="Bougouffa S."/>
            <person name="Bajic V.B."/>
            <person name="Ryu T."/>
            <person name="Ravasi T."/>
            <person name="Bayer T."/>
            <person name="Micklem G."/>
            <person name="Kim H."/>
            <person name="Bhak J."/>
            <person name="Lajeunesse T.C."/>
            <person name="Voolstra C.R."/>
        </authorList>
    </citation>
    <scope>NUCLEOTIDE SEQUENCE [LARGE SCALE GENOMIC DNA]</scope>
    <source>
        <strain evidence="2 3">CCMP2467</strain>
    </source>
</reference>
<feature type="region of interest" description="Disordered" evidence="1">
    <location>
        <begin position="537"/>
        <end position="575"/>
    </location>
</feature>
<feature type="compositionally biased region" description="Low complexity" evidence="1">
    <location>
        <begin position="441"/>
        <end position="455"/>
    </location>
</feature>
<feature type="compositionally biased region" description="Low complexity" evidence="1">
    <location>
        <begin position="541"/>
        <end position="568"/>
    </location>
</feature>
<dbReference type="Gene3D" id="3.30.530.20">
    <property type="match status" value="1"/>
</dbReference>
<feature type="region of interest" description="Disordered" evidence="1">
    <location>
        <begin position="343"/>
        <end position="397"/>
    </location>
</feature>
<dbReference type="SUPFAM" id="SSF55961">
    <property type="entry name" value="Bet v1-like"/>
    <property type="match status" value="1"/>
</dbReference>
<feature type="compositionally biased region" description="Basic and acidic residues" evidence="1">
    <location>
        <begin position="343"/>
        <end position="375"/>
    </location>
</feature>
<comment type="caution">
    <text evidence="2">The sequence shown here is derived from an EMBL/GenBank/DDBJ whole genome shotgun (WGS) entry which is preliminary data.</text>
</comment>
<organism evidence="2 3">
    <name type="scientific">Symbiodinium microadriaticum</name>
    <name type="common">Dinoflagellate</name>
    <name type="synonym">Zooxanthella microadriatica</name>
    <dbReference type="NCBI Taxonomy" id="2951"/>
    <lineage>
        <taxon>Eukaryota</taxon>
        <taxon>Sar</taxon>
        <taxon>Alveolata</taxon>
        <taxon>Dinophyceae</taxon>
        <taxon>Suessiales</taxon>
        <taxon>Symbiodiniaceae</taxon>
        <taxon>Symbiodinium</taxon>
    </lineage>
</organism>
<feature type="region of interest" description="Disordered" evidence="1">
    <location>
        <begin position="424"/>
        <end position="516"/>
    </location>
</feature>
<dbReference type="Proteomes" id="UP000186817">
    <property type="component" value="Unassembled WGS sequence"/>
</dbReference>
<feature type="region of interest" description="Disordered" evidence="1">
    <location>
        <begin position="601"/>
        <end position="625"/>
    </location>
</feature>
<sequence length="682" mass="74136">MISQHGDGSCIWSSAGLVKWTCCTKSRNMLMPRNLVCTTGPIAEEEVLSLLELEAEPTNSDAAAAGWIPIGSPELSVEYWRDMPGAEPSGMFFLRNFLVLPGISPAIASKFLHDESSRKKWDPLMETLEDPADERVCGQCNDIVYFRTDAQFGALPSCCMLHRRRRMSPCGTAHSAWISRDAPATEEYGCRTEGVRQWAERLQHFRLRRAVVGHVVRSHEDGCRIFTYVQMEATFMLMSLGPQIAPKLFRGMCGDFSQACRAELQKEPPDIDGEVADNTGRSDTVHFPQFFDMSAGDETGSTASEAGGSEASSHSAGLDFLGIVENKKLVPAVSAFRRLLRKSEKGATRRAKAEPHESHKGEPHAGGRSVEPEGGRRRRSSMLREKNRERQRGSMEAVAERLGEAVRLRSQHVRDSVLEVVLEEEDDGKAKQLVSSEAEKQASASASKPSANVASFGSEDPNTQSVSVQPRKRFSLPVPARSRRRSSARSVHSVGTTDSEDSMSSASAAGGVHEEDTNRRRWAFALDSFFDRARVVRPEGSSAVSTTTASSRASSPCMGTPSASSPAGAGAGPDTDCTKVAKPTLAGAAWVLTQLCKETTQEPDPSALLPLPTTATEEPSTRAKATDQVATRTLRGSLMSAEAFKFCFPQDICGVPLDSKAAPKDPGWKRSSNRNRRRATAV</sequence>
<feature type="region of interest" description="Disordered" evidence="1">
    <location>
        <begin position="291"/>
        <end position="312"/>
    </location>
</feature>
<dbReference type="OrthoDB" id="428449at2759"/>
<evidence type="ECO:0000313" key="2">
    <source>
        <dbReference type="EMBL" id="OLP75802.1"/>
    </source>
</evidence>
<evidence type="ECO:0000313" key="3">
    <source>
        <dbReference type="Proteomes" id="UP000186817"/>
    </source>
</evidence>
<gene>
    <name evidence="2" type="ORF">AK812_SmicGene44345</name>
</gene>
<protein>
    <recommendedName>
        <fullName evidence="4">START domain-containing protein</fullName>
    </recommendedName>
</protein>